<dbReference type="Proteomes" id="UP000807115">
    <property type="component" value="Chromosome 4"/>
</dbReference>
<dbReference type="EMBL" id="CM027683">
    <property type="protein sequence ID" value="KAG0534935.1"/>
    <property type="molecule type" value="Genomic_DNA"/>
</dbReference>
<reference evidence="1" key="1">
    <citation type="journal article" date="2019" name="BMC Genomics">
        <title>A new reference genome for Sorghum bicolor reveals high levels of sequence similarity between sweet and grain genotypes: implications for the genetics of sugar metabolism.</title>
        <authorList>
            <person name="Cooper E.A."/>
            <person name="Brenton Z.W."/>
            <person name="Flinn B.S."/>
            <person name="Jenkins J."/>
            <person name="Shu S."/>
            <person name="Flowers D."/>
            <person name="Luo F."/>
            <person name="Wang Y."/>
            <person name="Xia P."/>
            <person name="Barry K."/>
            <person name="Daum C."/>
            <person name="Lipzen A."/>
            <person name="Yoshinaga Y."/>
            <person name="Schmutz J."/>
            <person name="Saski C."/>
            <person name="Vermerris W."/>
            <person name="Kresovich S."/>
        </authorList>
    </citation>
    <scope>NUCLEOTIDE SEQUENCE</scope>
</reference>
<proteinExistence type="predicted"/>
<gene>
    <name evidence="1" type="ORF">BDA96_04G322600</name>
</gene>
<reference evidence="1" key="2">
    <citation type="submission" date="2020-10" db="EMBL/GenBank/DDBJ databases">
        <authorList>
            <person name="Cooper E.A."/>
            <person name="Brenton Z.W."/>
            <person name="Flinn B.S."/>
            <person name="Jenkins J."/>
            <person name="Shu S."/>
            <person name="Flowers D."/>
            <person name="Luo F."/>
            <person name="Wang Y."/>
            <person name="Xia P."/>
            <person name="Barry K."/>
            <person name="Daum C."/>
            <person name="Lipzen A."/>
            <person name="Yoshinaga Y."/>
            <person name="Schmutz J."/>
            <person name="Saski C."/>
            <person name="Vermerris W."/>
            <person name="Kresovich S."/>
        </authorList>
    </citation>
    <scope>NUCLEOTIDE SEQUENCE</scope>
</reference>
<sequence length="103" mass="12087">MPHRSSVVPGRRTTTLLTEAACWDWEMLPRPFVPTLPDALCPSFETTATDVYRHTLRTVFQEGRLASQVLKSTFAEMVRWWDRIRFLRLRHLKIFDRTNGISP</sequence>
<name>A0A921R7T6_SORBI</name>
<comment type="caution">
    <text evidence="1">The sequence shown here is derived from an EMBL/GenBank/DDBJ whole genome shotgun (WGS) entry which is preliminary data.</text>
</comment>
<dbReference type="AlphaFoldDB" id="A0A921R7T6"/>
<evidence type="ECO:0000313" key="2">
    <source>
        <dbReference type="Proteomes" id="UP000807115"/>
    </source>
</evidence>
<protein>
    <submittedName>
        <fullName evidence="1">Uncharacterized protein</fullName>
    </submittedName>
</protein>
<accession>A0A921R7T6</accession>
<evidence type="ECO:0000313" key="1">
    <source>
        <dbReference type="EMBL" id="KAG0534935.1"/>
    </source>
</evidence>
<organism evidence="1 2">
    <name type="scientific">Sorghum bicolor</name>
    <name type="common">Sorghum</name>
    <name type="synonym">Sorghum vulgare</name>
    <dbReference type="NCBI Taxonomy" id="4558"/>
    <lineage>
        <taxon>Eukaryota</taxon>
        <taxon>Viridiplantae</taxon>
        <taxon>Streptophyta</taxon>
        <taxon>Embryophyta</taxon>
        <taxon>Tracheophyta</taxon>
        <taxon>Spermatophyta</taxon>
        <taxon>Magnoliopsida</taxon>
        <taxon>Liliopsida</taxon>
        <taxon>Poales</taxon>
        <taxon>Poaceae</taxon>
        <taxon>PACMAD clade</taxon>
        <taxon>Panicoideae</taxon>
        <taxon>Andropogonodae</taxon>
        <taxon>Andropogoneae</taxon>
        <taxon>Sorghinae</taxon>
        <taxon>Sorghum</taxon>
    </lineage>
</organism>